<feature type="chain" id="PRO_5042146177" evidence="1">
    <location>
        <begin position="22"/>
        <end position="397"/>
    </location>
</feature>
<keyword evidence="4" id="KW-1185">Reference proteome</keyword>
<dbReference type="SUPFAM" id="SSF56300">
    <property type="entry name" value="Metallo-dependent phosphatases"/>
    <property type="match status" value="1"/>
</dbReference>
<dbReference type="Pfam" id="PF00149">
    <property type="entry name" value="Metallophos"/>
    <property type="match status" value="1"/>
</dbReference>
<dbReference type="CDD" id="cd07383">
    <property type="entry name" value="MPP_Dcr2"/>
    <property type="match status" value="1"/>
</dbReference>
<dbReference type="GO" id="GO:0016788">
    <property type="term" value="F:hydrolase activity, acting on ester bonds"/>
    <property type="evidence" value="ECO:0007669"/>
    <property type="project" value="TreeGrafter"/>
</dbReference>
<proteinExistence type="predicted"/>
<protein>
    <submittedName>
        <fullName evidence="3">Metallo-dependent phosphatase-like protein</fullName>
    </submittedName>
</protein>
<dbReference type="PANTHER" id="PTHR32440">
    <property type="entry name" value="PHOSPHATASE DCR2-RELATED-RELATED"/>
    <property type="match status" value="1"/>
</dbReference>
<feature type="signal peptide" evidence="1">
    <location>
        <begin position="1"/>
        <end position="21"/>
    </location>
</feature>
<dbReference type="GO" id="GO:0005737">
    <property type="term" value="C:cytoplasm"/>
    <property type="evidence" value="ECO:0007669"/>
    <property type="project" value="TreeGrafter"/>
</dbReference>
<evidence type="ECO:0000313" key="3">
    <source>
        <dbReference type="EMBL" id="KAJ7764261.1"/>
    </source>
</evidence>
<keyword evidence="1" id="KW-0732">Signal</keyword>
<sequence>MMASAFKILLPACWALGITLAAPTQHPLTGVPTVILHPYPTKQRLSFRENGNFKITIFSDLHFGENPDDGIGTVKDANSTRLMRAFLRDEDPDYVVFNGDLITGEYTLKENATLFIDQILAPLVEAEIAFSSTHGNHDNQVNITHLDEILREERIAPHSYTRAAPPGVGGVGGPGNYWVPIYSAVTDSAPALILWFFDSRGGVSADGTPLPDWVDASVAGWISRETALMDAAWGHTPRSALAFVHIAPHAIQAVQATLNSSTDLGLNDDPLGDGSVQDSLGISDEDTSSSNKPINVAAGARDAPFWEAVSGIPNLHAIISGHAHGNEWCAREPGLGVRFCFNKHSGYGGYDKARWGHGVRNVMFSLSPTGDSRECTVLNVETWIQLESGEQRSRVNL</sequence>
<accession>A0AAD7NJY7</accession>
<dbReference type="InterPro" id="IPR029052">
    <property type="entry name" value="Metallo-depent_PP-like"/>
</dbReference>
<reference evidence="3" key="1">
    <citation type="submission" date="2023-03" db="EMBL/GenBank/DDBJ databases">
        <title>Massive genome expansion in bonnet fungi (Mycena s.s.) driven by repeated elements and novel gene families across ecological guilds.</title>
        <authorList>
            <consortium name="Lawrence Berkeley National Laboratory"/>
            <person name="Harder C.B."/>
            <person name="Miyauchi S."/>
            <person name="Viragh M."/>
            <person name="Kuo A."/>
            <person name="Thoen E."/>
            <person name="Andreopoulos B."/>
            <person name="Lu D."/>
            <person name="Skrede I."/>
            <person name="Drula E."/>
            <person name="Henrissat B."/>
            <person name="Morin E."/>
            <person name="Kohler A."/>
            <person name="Barry K."/>
            <person name="LaButti K."/>
            <person name="Morin E."/>
            <person name="Salamov A."/>
            <person name="Lipzen A."/>
            <person name="Mereny Z."/>
            <person name="Hegedus B."/>
            <person name="Baldrian P."/>
            <person name="Stursova M."/>
            <person name="Weitz H."/>
            <person name="Taylor A."/>
            <person name="Grigoriev I.V."/>
            <person name="Nagy L.G."/>
            <person name="Martin F."/>
            <person name="Kauserud H."/>
        </authorList>
    </citation>
    <scope>NUCLEOTIDE SEQUENCE</scope>
    <source>
        <strain evidence="3">CBHHK182m</strain>
    </source>
</reference>
<name>A0AAD7NJY7_9AGAR</name>
<dbReference type="EMBL" id="JARKIB010000028">
    <property type="protein sequence ID" value="KAJ7764261.1"/>
    <property type="molecule type" value="Genomic_DNA"/>
</dbReference>
<dbReference type="Proteomes" id="UP001215598">
    <property type="component" value="Unassembled WGS sequence"/>
</dbReference>
<dbReference type="PANTHER" id="PTHR32440:SF11">
    <property type="entry name" value="METALLOPHOSPHOESTERASE DOMAIN-CONTAINING PROTEIN"/>
    <property type="match status" value="1"/>
</dbReference>
<gene>
    <name evidence="3" type="ORF">B0H16DRAFT_1526535</name>
</gene>
<evidence type="ECO:0000313" key="4">
    <source>
        <dbReference type="Proteomes" id="UP001215598"/>
    </source>
</evidence>
<dbReference type="InterPro" id="IPR004843">
    <property type="entry name" value="Calcineurin-like_PHP"/>
</dbReference>
<organism evidence="3 4">
    <name type="scientific">Mycena metata</name>
    <dbReference type="NCBI Taxonomy" id="1033252"/>
    <lineage>
        <taxon>Eukaryota</taxon>
        <taxon>Fungi</taxon>
        <taxon>Dikarya</taxon>
        <taxon>Basidiomycota</taxon>
        <taxon>Agaricomycotina</taxon>
        <taxon>Agaricomycetes</taxon>
        <taxon>Agaricomycetidae</taxon>
        <taxon>Agaricales</taxon>
        <taxon>Marasmiineae</taxon>
        <taxon>Mycenaceae</taxon>
        <taxon>Mycena</taxon>
    </lineage>
</organism>
<feature type="domain" description="Calcineurin-like phosphoesterase" evidence="2">
    <location>
        <begin position="53"/>
        <end position="150"/>
    </location>
</feature>
<dbReference type="Gene3D" id="3.60.21.10">
    <property type="match status" value="1"/>
</dbReference>
<evidence type="ECO:0000259" key="2">
    <source>
        <dbReference type="Pfam" id="PF00149"/>
    </source>
</evidence>
<dbReference type="AlphaFoldDB" id="A0AAD7NJY7"/>
<evidence type="ECO:0000256" key="1">
    <source>
        <dbReference type="SAM" id="SignalP"/>
    </source>
</evidence>
<comment type="caution">
    <text evidence="3">The sequence shown here is derived from an EMBL/GenBank/DDBJ whole genome shotgun (WGS) entry which is preliminary data.</text>
</comment>